<keyword evidence="1" id="KW-0472">Membrane</keyword>
<feature type="transmembrane region" description="Helical" evidence="1">
    <location>
        <begin position="56"/>
        <end position="75"/>
    </location>
</feature>
<name>A0A2I8VS33_9EURY</name>
<keyword evidence="3" id="KW-1185">Reference proteome</keyword>
<sequence>MSERVTADWRDDPVTFAAQGLMASFGAGTPREQMVWSVILATLAYLSALLSFGATAVFLVLFAVTFLVGALRLLWASVRG</sequence>
<dbReference type="RefSeq" id="WP_103428374.1">
    <property type="nucleotide sequence ID" value="NZ_CP026314.1"/>
</dbReference>
<keyword evidence="1" id="KW-0812">Transmembrane</keyword>
<evidence type="ECO:0000313" key="3">
    <source>
        <dbReference type="Proteomes" id="UP000236584"/>
    </source>
</evidence>
<reference evidence="2 3" key="1">
    <citation type="submission" date="2018-01" db="EMBL/GenBank/DDBJ databases">
        <title>Complete genome sequence of Salinigranum rubrum GX10T, an extremely halophilic archaeon isolated from a marine solar saltern.</title>
        <authorList>
            <person name="Han S."/>
        </authorList>
    </citation>
    <scope>NUCLEOTIDE SEQUENCE [LARGE SCALE GENOMIC DNA]</scope>
    <source>
        <strain evidence="2 3">GX10</strain>
        <plasmid evidence="3">Plasmid unnamed5</plasmid>
    </source>
</reference>
<evidence type="ECO:0000256" key="1">
    <source>
        <dbReference type="SAM" id="Phobius"/>
    </source>
</evidence>
<dbReference type="KEGG" id="srub:C2R22_24520"/>
<protein>
    <submittedName>
        <fullName evidence="2">Uncharacterized protein</fullName>
    </submittedName>
</protein>
<feature type="transmembrane region" description="Helical" evidence="1">
    <location>
        <begin position="34"/>
        <end position="50"/>
    </location>
</feature>
<geneLocation type="plasmid" evidence="2 3">
    <name>unnamed5</name>
</geneLocation>
<dbReference type="GeneID" id="35595330"/>
<dbReference type="EMBL" id="CP026314">
    <property type="protein sequence ID" value="AUV84696.1"/>
    <property type="molecule type" value="Genomic_DNA"/>
</dbReference>
<keyword evidence="1" id="KW-1133">Transmembrane helix</keyword>
<proteinExistence type="predicted"/>
<dbReference type="AlphaFoldDB" id="A0A2I8VS33"/>
<evidence type="ECO:0000313" key="2">
    <source>
        <dbReference type="EMBL" id="AUV84696.1"/>
    </source>
</evidence>
<organism evidence="2 3">
    <name type="scientific">Salinigranum rubrum</name>
    <dbReference type="NCBI Taxonomy" id="755307"/>
    <lineage>
        <taxon>Archaea</taxon>
        <taxon>Methanobacteriati</taxon>
        <taxon>Methanobacteriota</taxon>
        <taxon>Stenosarchaea group</taxon>
        <taxon>Halobacteria</taxon>
        <taxon>Halobacteriales</taxon>
        <taxon>Haloferacaceae</taxon>
        <taxon>Salinigranum</taxon>
    </lineage>
</organism>
<gene>
    <name evidence="2" type="ORF">C2R22_24520</name>
</gene>
<keyword evidence="2" id="KW-0614">Plasmid</keyword>
<accession>A0A2I8VS33</accession>
<dbReference type="Proteomes" id="UP000236584">
    <property type="component" value="Plasmid unnamed5"/>
</dbReference>